<sequence>MKHSRVPFSSSVSKRPKTYLYIPEEAERTLHHVKNRNGDTIKFQNPYPSFGSPSSIFQMMSKIFKAQRAGKISQPDCTNIKLPVIPATFLTSRFNNNPSLRATWLGHACYYVEFPSGLRVLFDPVFEDRCTPVRWAGHKRLTQPPCSISHLPFIDAVVISHSHYDHLSHKSVLDIQHHHPEAHFFVGLGIADWFRQCAISNVTELDWWQDANLDLLDSVSKSIRITATFSCLPSQHSSGRTLTDKDSTLWASWAVSSGGKSVWFAGDTGYRAVPETESTDDYGPEYMSLPRCPCFVQIGRLRRPFDLGLIPIGVYKPRFLWSPLHANPRDAVEIFLDTKCRSHGYTLGYLGSY</sequence>
<dbReference type="SUPFAM" id="SSF56281">
    <property type="entry name" value="Metallo-hydrolase/oxidoreductase"/>
    <property type="match status" value="1"/>
</dbReference>
<dbReference type="RefSeq" id="XP_025463696.1">
    <property type="nucleotide sequence ID" value="XM_025617416.1"/>
</dbReference>
<evidence type="ECO:0000259" key="2">
    <source>
        <dbReference type="Pfam" id="PF12706"/>
    </source>
</evidence>
<comment type="caution">
    <text evidence="3">The sequence shown here is derived from an EMBL/GenBank/DDBJ whole genome shotgun (WGS) entry which is preliminary data.</text>
</comment>
<keyword evidence="4" id="KW-1185">Reference proteome</keyword>
<dbReference type="InterPro" id="IPR036866">
    <property type="entry name" value="RibonucZ/Hydroxyglut_hydro"/>
</dbReference>
<dbReference type="GO" id="GO:0070291">
    <property type="term" value="P:N-acylethanolamine metabolic process"/>
    <property type="evidence" value="ECO:0007669"/>
    <property type="project" value="TreeGrafter"/>
</dbReference>
<dbReference type="GO" id="GO:0008270">
    <property type="term" value="F:zinc ion binding"/>
    <property type="evidence" value="ECO:0007669"/>
    <property type="project" value="InterPro"/>
</dbReference>
<dbReference type="PIRSF" id="PIRSF038896">
    <property type="entry name" value="NAPE-PLD"/>
    <property type="match status" value="1"/>
</dbReference>
<proteinExistence type="predicted"/>
<dbReference type="GO" id="GO:0070290">
    <property type="term" value="F:N-acylphosphatidylethanolamine-specific phospholipase D activity"/>
    <property type="evidence" value="ECO:0007669"/>
    <property type="project" value="InterPro"/>
</dbReference>
<dbReference type="Gene3D" id="3.60.15.10">
    <property type="entry name" value="Ribonuclease Z/Hydroxyacylglutathione hydrolase-like"/>
    <property type="match status" value="1"/>
</dbReference>
<dbReference type="InterPro" id="IPR001279">
    <property type="entry name" value="Metallo-B-lactamas"/>
</dbReference>
<dbReference type="GeneID" id="37119559"/>
<dbReference type="AlphaFoldDB" id="A0A317VJJ6"/>
<dbReference type="GO" id="GO:0005737">
    <property type="term" value="C:cytoplasm"/>
    <property type="evidence" value="ECO:0007669"/>
    <property type="project" value="TreeGrafter"/>
</dbReference>
<accession>A0A317VJJ6</accession>
<protein>
    <submittedName>
        <fullName evidence="3">Metallo-hydrolase/oxidoreductase</fullName>
    </submittedName>
</protein>
<dbReference type="PANTHER" id="PTHR15032:SF4">
    <property type="entry name" value="N-ACYL-PHOSPHATIDYLETHANOLAMINE-HYDROLYZING PHOSPHOLIPASE D"/>
    <property type="match status" value="1"/>
</dbReference>
<evidence type="ECO:0000256" key="1">
    <source>
        <dbReference type="PIRSR" id="PIRSR038896-50"/>
    </source>
</evidence>
<dbReference type="PANTHER" id="PTHR15032">
    <property type="entry name" value="N-ACYL-PHOSPHATIDYLETHANOLAMINE-HYDROLYZING PHOSPHOLIPASE D"/>
    <property type="match status" value="1"/>
</dbReference>
<gene>
    <name evidence="3" type="ORF">BO94DRAFT_627358</name>
</gene>
<feature type="domain" description="Metallo-beta-lactamase" evidence="2">
    <location>
        <begin position="119"/>
        <end position="339"/>
    </location>
</feature>
<keyword evidence="3" id="KW-0378">Hydrolase</keyword>
<dbReference type="InterPro" id="IPR024884">
    <property type="entry name" value="NAPE-PLD"/>
</dbReference>
<feature type="binding site" evidence="1">
    <location>
        <position position="325"/>
    </location>
    <ligand>
        <name>an N-acyl-1,2-diacyl-sn-glycero-3-phosphoethanolamine</name>
        <dbReference type="ChEBI" id="CHEBI:62537"/>
    </ligand>
</feature>
<organism evidence="3 4">
    <name type="scientific">Aspergillus sclerotioniger CBS 115572</name>
    <dbReference type="NCBI Taxonomy" id="1450535"/>
    <lineage>
        <taxon>Eukaryota</taxon>
        <taxon>Fungi</taxon>
        <taxon>Dikarya</taxon>
        <taxon>Ascomycota</taxon>
        <taxon>Pezizomycotina</taxon>
        <taxon>Eurotiomycetes</taxon>
        <taxon>Eurotiomycetidae</taxon>
        <taxon>Eurotiales</taxon>
        <taxon>Aspergillaceae</taxon>
        <taxon>Aspergillus</taxon>
        <taxon>Aspergillus subgen. Circumdati</taxon>
    </lineage>
</organism>
<evidence type="ECO:0000313" key="3">
    <source>
        <dbReference type="EMBL" id="PWY74503.1"/>
    </source>
</evidence>
<dbReference type="Pfam" id="PF12706">
    <property type="entry name" value="Lactamase_B_2"/>
    <property type="match status" value="1"/>
</dbReference>
<dbReference type="GO" id="GO:0070292">
    <property type="term" value="P:N-acylphosphatidylethanolamine metabolic process"/>
    <property type="evidence" value="ECO:0007669"/>
    <property type="project" value="TreeGrafter"/>
</dbReference>
<feature type="binding site" evidence="1">
    <location>
        <position position="164"/>
    </location>
    <ligand>
        <name>an N-acyl-1,2-diacyl-sn-glycero-3-phosphoethanolamine</name>
        <dbReference type="ChEBI" id="CHEBI:62537"/>
    </ligand>
</feature>
<dbReference type="OrthoDB" id="332863at2759"/>
<evidence type="ECO:0000313" key="4">
    <source>
        <dbReference type="Proteomes" id="UP000246702"/>
    </source>
</evidence>
<dbReference type="EMBL" id="MSFK01000030">
    <property type="protein sequence ID" value="PWY74503.1"/>
    <property type="molecule type" value="Genomic_DNA"/>
</dbReference>
<name>A0A317VJJ6_9EURO</name>
<dbReference type="Proteomes" id="UP000246702">
    <property type="component" value="Unassembled WGS sequence"/>
</dbReference>
<reference evidence="3 4" key="1">
    <citation type="submission" date="2016-12" db="EMBL/GenBank/DDBJ databases">
        <title>The genomes of Aspergillus section Nigri reveals drivers in fungal speciation.</title>
        <authorList>
            <consortium name="DOE Joint Genome Institute"/>
            <person name="Vesth T.C."/>
            <person name="Nybo J."/>
            <person name="Theobald S."/>
            <person name="Brandl J."/>
            <person name="Frisvad J.C."/>
            <person name="Nielsen K.F."/>
            <person name="Lyhne E.K."/>
            <person name="Kogle M.E."/>
            <person name="Kuo A."/>
            <person name="Riley R."/>
            <person name="Clum A."/>
            <person name="Nolan M."/>
            <person name="Lipzen A."/>
            <person name="Salamov A."/>
            <person name="Henrissat B."/>
            <person name="Wiebenga A."/>
            <person name="De Vries R.P."/>
            <person name="Grigoriev I.V."/>
            <person name="Mortensen U.H."/>
            <person name="Andersen M.R."/>
            <person name="Baker S.E."/>
        </authorList>
    </citation>
    <scope>NUCLEOTIDE SEQUENCE [LARGE SCALE GENOMIC DNA]</scope>
    <source>
        <strain evidence="3 4">CBS 115572</strain>
    </source>
</reference>